<keyword evidence="3" id="KW-0175">Coiled coil</keyword>
<organism evidence="5 6">
    <name type="scientific">Chryseobacterium polytrichastri</name>
    <dbReference type="NCBI Taxonomy" id="1302687"/>
    <lineage>
        <taxon>Bacteria</taxon>
        <taxon>Pseudomonadati</taxon>
        <taxon>Bacteroidota</taxon>
        <taxon>Flavobacteriia</taxon>
        <taxon>Flavobacteriales</taxon>
        <taxon>Weeksellaceae</taxon>
        <taxon>Chryseobacterium group</taxon>
        <taxon>Chryseobacterium</taxon>
    </lineage>
</organism>
<dbReference type="AlphaFoldDB" id="A0A1M6ZX97"/>
<dbReference type="GO" id="GO:0050821">
    <property type="term" value="P:protein stabilization"/>
    <property type="evidence" value="ECO:0007669"/>
    <property type="project" value="TreeGrafter"/>
</dbReference>
<feature type="chain" id="PRO_5013246408" evidence="4">
    <location>
        <begin position="22"/>
        <end position="179"/>
    </location>
</feature>
<dbReference type="SMART" id="SM00935">
    <property type="entry name" value="OmpH"/>
    <property type="match status" value="1"/>
</dbReference>
<gene>
    <name evidence="5" type="ORF">SAMN05444267_101662</name>
</gene>
<dbReference type="InterPro" id="IPR005632">
    <property type="entry name" value="Chaperone_Skp"/>
</dbReference>
<name>A0A1M6ZX97_9FLAO</name>
<feature type="coiled-coil region" evidence="3">
    <location>
        <begin position="62"/>
        <end position="111"/>
    </location>
</feature>
<evidence type="ECO:0000256" key="3">
    <source>
        <dbReference type="SAM" id="Coils"/>
    </source>
</evidence>
<dbReference type="GO" id="GO:0051082">
    <property type="term" value="F:unfolded protein binding"/>
    <property type="evidence" value="ECO:0007669"/>
    <property type="project" value="InterPro"/>
</dbReference>
<feature type="signal peptide" evidence="4">
    <location>
        <begin position="1"/>
        <end position="21"/>
    </location>
</feature>
<dbReference type="EMBL" id="FRAV01000016">
    <property type="protein sequence ID" value="SHL35054.1"/>
    <property type="molecule type" value="Genomic_DNA"/>
</dbReference>
<evidence type="ECO:0000256" key="4">
    <source>
        <dbReference type="SAM" id="SignalP"/>
    </source>
</evidence>
<keyword evidence="6" id="KW-1185">Reference proteome</keyword>
<comment type="similarity">
    <text evidence="1">Belongs to the Skp family.</text>
</comment>
<protein>
    <submittedName>
        <fullName evidence="5">Periplasmic chaperone for outer membrane proteins Skp</fullName>
    </submittedName>
</protein>
<dbReference type="OrthoDB" id="1524711at2"/>
<proteinExistence type="inferred from homology"/>
<reference evidence="6" key="1">
    <citation type="submission" date="2016-11" db="EMBL/GenBank/DDBJ databases">
        <authorList>
            <person name="Varghese N."/>
            <person name="Submissions S."/>
        </authorList>
    </citation>
    <scope>NUCLEOTIDE SEQUENCE [LARGE SCALE GENOMIC DNA]</scope>
    <source>
        <strain evidence="6">DSM 26899</strain>
    </source>
</reference>
<dbReference type="SUPFAM" id="SSF111384">
    <property type="entry name" value="OmpH-like"/>
    <property type="match status" value="1"/>
</dbReference>
<evidence type="ECO:0000313" key="6">
    <source>
        <dbReference type="Proteomes" id="UP000184364"/>
    </source>
</evidence>
<evidence type="ECO:0000256" key="2">
    <source>
        <dbReference type="ARBA" id="ARBA00022729"/>
    </source>
</evidence>
<dbReference type="Gene3D" id="3.30.910.20">
    <property type="entry name" value="Skp domain"/>
    <property type="match status" value="1"/>
</dbReference>
<dbReference type="PANTHER" id="PTHR35089">
    <property type="entry name" value="CHAPERONE PROTEIN SKP"/>
    <property type="match status" value="1"/>
</dbReference>
<accession>A0A1M6ZX97</accession>
<evidence type="ECO:0000256" key="1">
    <source>
        <dbReference type="ARBA" id="ARBA00009091"/>
    </source>
</evidence>
<evidence type="ECO:0000313" key="5">
    <source>
        <dbReference type="EMBL" id="SHL35054.1"/>
    </source>
</evidence>
<dbReference type="PANTHER" id="PTHR35089:SF1">
    <property type="entry name" value="CHAPERONE PROTEIN SKP"/>
    <property type="match status" value="1"/>
</dbReference>
<dbReference type="RefSeq" id="WP_073293054.1">
    <property type="nucleotide sequence ID" value="NZ_FRAV01000016.1"/>
</dbReference>
<dbReference type="Proteomes" id="UP000184364">
    <property type="component" value="Unassembled WGS sequence"/>
</dbReference>
<dbReference type="Pfam" id="PF03938">
    <property type="entry name" value="OmpH"/>
    <property type="match status" value="1"/>
</dbReference>
<keyword evidence="2 4" id="KW-0732">Signal</keyword>
<dbReference type="GO" id="GO:0005829">
    <property type="term" value="C:cytosol"/>
    <property type="evidence" value="ECO:0007669"/>
    <property type="project" value="TreeGrafter"/>
</dbReference>
<sequence>MRKLIIAFSAGLLLITNLLHAQQKLGHVNSDAIFTNYSEVKTAATAAENFGKTKQAEIDKMVNEFQAKLKTAQDKQKTLTAANKDKLTKELGNTETELKDLGGKIEALRTKSSKDVSDKQNELFAPIQKKVADAIAAVAKEKGLVYVFDTSKSQGNNSIGYYNPSDDITAAVKAKLGIK</sequence>
<dbReference type="STRING" id="1302687.SAMN05444267_101662"/>
<dbReference type="InterPro" id="IPR024930">
    <property type="entry name" value="Skp_dom_sf"/>
</dbReference>